<keyword evidence="9 12" id="KW-0808">Transferase</keyword>
<protein>
    <recommendedName>
        <fullName evidence="7 12">Phosphate acetyltransferase</fullName>
        <ecNumber evidence="6 12">2.3.1.8</ecNumber>
    </recommendedName>
    <alternativeName>
        <fullName evidence="11 12">Phosphotransacetylase</fullName>
    </alternativeName>
</protein>
<dbReference type="CDD" id="cd03109">
    <property type="entry name" value="DTBS"/>
    <property type="match status" value="1"/>
</dbReference>
<evidence type="ECO:0000256" key="8">
    <source>
        <dbReference type="ARBA" id="ARBA00022490"/>
    </source>
</evidence>
<dbReference type="InterPro" id="IPR042112">
    <property type="entry name" value="P_AcTrfase_dom2"/>
</dbReference>
<keyword evidence="18" id="KW-1185">Reference proteome</keyword>
<dbReference type="Pfam" id="PF01515">
    <property type="entry name" value="PTA_PTB"/>
    <property type="match status" value="1"/>
</dbReference>
<keyword evidence="8 12" id="KW-0963">Cytoplasm</keyword>
<comment type="similarity">
    <text evidence="4 12">In the N-terminal section; belongs to the CobB/CobQ family.</text>
</comment>
<organism evidence="15 17">
    <name type="scientific">Providencia huaxiensis</name>
    <dbReference type="NCBI Taxonomy" id="2027290"/>
    <lineage>
        <taxon>Bacteria</taxon>
        <taxon>Pseudomonadati</taxon>
        <taxon>Pseudomonadota</taxon>
        <taxon>Gammaproteobacteria</taxon>
        <taxon>Enterobacterales</taxon>
        <taxon>Morganellaceae</taxon>
        <taxon>Providencia</taxon>
    </lineage>
</organism>
<dbReference type="NCBIfam" id="NF007233">
    <property type="entry name" value="PRK09653.1"/>
    <property type="match status" value="1"/>
</dbReference>
<dbReference type="EC" id="2.3.1.8" evidence="6 12"/>
<dbReference type="EMBL" id="JANAVW010000001">
    <property type="protein sequence ID" value="MDT0133318.1"/>
    <property type="molecule type" value="Genomic_DNA"/>
</dbReference>
<evidence type="ECO:0000313" key="17">
    <source>
        <dbReference type="Proteomes" id="UP000674270"/>
    </source>
</evidence>
<dbReference type="InterPro" id="IPR002505">
    <property type="entry name" value="PTA_PTB"/>
</dbReference>
<gene>
    <name evidence="15" type="primary">pta</name>
    <name evidence="15" type="ORF">J7T18_01665</name>
    <name evidence="16" type="ORF">NLX89_08195</name>
</gene>
<evidence type="ECO:0000256" key="3">
    <source>
        <dbReference type="ARBA" id="ARBA00008756"/>
    </source>
</evidence>
<comment type="pathway">
    <text evidence="2 12">Metabolic intermediate biosynthesis; acetyl-CoA biosynthesis; acetyl-CoA from acetate: step 2/2.</text>
</comment>
<dbReference type="RefSeq" id="WP_181490151.1">
    <property type="nucleotide sequence ID" value="NZ_CP031123.2"/>
</dbReference>
<comment type="subunit">
    <text evidence="5">Homohexamer.</text>
</comment>
<proteinExistence type="inferred from homology"/>
<dbReference type="Gene3D" id="3.40.1390.20">
    <property type="entry name" value="HprK N-terminal domain-like"/>
    <property type="match status" value="1"/>
</dbReference>
<keyword evidence="10 12" id="KW-0012">Acyltransferase</keyword>
<dbReference type="Pfam" id="PF13500">
    <property type="entry name" value="AAA_26"/>
    <property type="match status" value="1"/>
</dbReference>
<dbReference type="NCBIfam" id="TIGR00651">
    <property type="entry name" value="pta"/>
    <property type="match status" value="1"/>
</dbReference>
<accession>A0A8I2ACR0</accession>
<name>A0A8I2ACR0_9GAMM</name>
<feature type="domain" description="Phosphate acetyl/butaryl transferase" evidence="13">
    <location>
        <begin position="385"/>
        <end position="700"/>
    </location>
</feature>
<dbReference type="EMBL" id="JAGKLY010000001">
    <property type="protein sequence ID" value="MBQ0267001.1"/>
    <property type="molecule type" value="Genomic_DNA"/>
</dbReference>
<dbReference type="InterPro" id="IPR050500">
    <property type="entry name" value="Phos_Acetyltrans/Butyryltrans"/>
</dbReference>
<evidence type="ECO:0000256" key="4">
    <source>
        <dbReference type="ARBA" id="ARBA00009786"/>
    </source>
</evidence>
<dbReference type="SUPFAM" id="SSF53659">
    <property type="entry name" value="Isocitrate/Isopropylmalate dehydrogenase-like"/>
    <property type="match status" value="1"/>
</dbReference>
<comment type="function">
    <text evidence="12">Involved in acetate metabolism.</text>
</comment>
<dbReference type="GO" id="GO:0008959">
    <property type="term" value="F:phosphate acetyltransferase activity"/>
    <property type="evidence" value="ECO:0007669"/>
    <property type="project" value="UniProtKB-EC"/>
</dbReference>
<evidence type="ECO:0000313" key="18">
    <source>
        <dbReference type="Proteomes" id="UP001252207"/>
    </source>
</evidence>
<dbReference type="SUPFAM" id="SSF75138">
    <property type="entry name" value="HprK N-terminal domain-like"/>
    <property type="match status" value="1"/>
</dbReference>
<evidence type="ECO:0000256" key="5">
    <source>
        <dbReference type="ARBA" id="ARBA00011643"/>
    </source>
</evidence>
<dbReference type="AlphaFoldDB" id="A0A8I2ACR0"/>
<evidence type="ECO:0000256" key="7">
    <source>
        <dbReference type="ARBA" id="ARBA00021528"/>
    </source>
</evidence>
<dbReference type="NCBIfam" id="NF004167">
    <property type="entry name" value="PRK05632.1"/>
    <property type="match status" value="1"/>
</dbReference>
<dbReference type="SUPFAM" id="SSF52540">
    <property type="entry name" value="P-loop containing nucleoside triphosphate hydrolases"/>
    <property type="match status" value="1"/>
</dbReference>
<dbReference type="InterPro" id="IPR028979">
    <property type="entry name" value="Ser_kin/Pase_Hpr-like_N_sf"/>
</dbReference>
<evidence type="ECO:0000256" key="1">
    <source>
        <dbReference type="ARBA" id="ARBA00004496"/>
    </source>
</evidence>
<reference evidence="16 18" key="2">
    <citation type="submission" date="2022-06" db="EMBL/GenBank/DDBJ databases">
        <title>Chromosome and plasmid sequencings of Enterobacteriales species co-exiting double carbapenemases.</title>
        <authorList>
            <person name="Fu Y."/>
        </authorList>
    </citation>
    <scope>NUCLEOTIDE SEQUENCE [LARGE SCALE GENOMIC DNA]</scope>
    <source>
        <strain evidence="16 18">21030615019</strain>
    </source>
</reference>
<sequence length="709" mass="76990">MLIPTGTSVGLTSVSLGVVRSMEQKGVQLSVFKPIAQPRVSGNKDQTTEVLRSHSSITTIVEPLTMEYVESLLTSSKKDVLMEEIVARYHDHTKNAEVILIEGLVPTRKHSFAQSLNYEIAKTLGAEIVFVTAPGNSSITQMQERLELVRNEFGGQRNKNIIGVIINKVNAPVDEQGRTRPDLSEIFDDSTKATVANLDTKQLSALNLPVLASIPWNFDLIATRAMDMARHLGAEVVNEGEIKTRRVKSVTFCARSIPHMLEHFRPGSLLVTSADRPDVLVSASLAAMNGVEIGAVLLTGGYNIDPPIRQLCEQAFETGLPVFMVKSNTWQTSLNLQSFSLEVPADDHERIEKIQNYVARHISSDWIESLVADSERPNRLSPPAFRYQLTELARKAGKRIVLPEGDEPRTVKAASICAERGIATCVLLGNPEDIRRVAAAQGIELGTGIEIVDPVKVREEYVARLVELRKSKGMTEVVAREQLEDNVVLGTLMLEKGEVDGLVSGAVHTTANTIRPPLQLIKTAPGSSLVSSVFFMLLPEQVFVYGDCAINPDPTAEQLSEIAIQSADSAKAFGIDPRVAMISYSTGDSGAGSDVEKVREATRLAKEKRPDLIIDGPLQYDAAVMADVAKSKAPNSPVAGKATVFIFPDLNTGNTTYKAVQRSADLVSIGPMLQGMRKPVNDLSRGALVDDIVYTVALTAIQAVQNENA</sequence>
<evidence type="ECO:0000256" key="10">
    <source>
        <dbReference type="ARBA" id="ARBA00023315"/>
    </source>
</evidence>
<dbReference type="Gene3D" id="3.40.50.10950">
    <property type="match status" value="1"/>
</dbReference>
<dbReference type="InterPro" id="IPR010766">
    <property type="entry name" value="DRTGG"/>
</dbReference>
<evidence type="ECO:0000259" key="13">
    <source>
        <dbReference type="Pfam" id="PF01515"/>
    </source>
</evidence>
<dbReference type="PANTHER" id="PTHR43356">
    <property type="entry name" value="PHOSPHATE ACETYLTRANSFERASE"/>
    <property type="match status" value="1"/>
</dbReference>
<comment type="caution">
    <text evidence="15">The sequence shown here is derived from an EMBL/GenBank/DDBJ whole genome shotgun (WGS) entry which is preliminary data.</text>
</comment>
<dbReference type="Gene3D" id="3.40.50.10750">
    <property type="entry name" value="Isocitrate/Isopropylmalate dehydrogenase-like"/>
    <property type="match status" value="1"/>
</dbReference>
<evidence type="ECO:0000313" key="15">
    <source>
        <dbReference type="EMBL" id="MBQ0267001.1"/>
    </source>
</evidence>
<dbReference type="GO" id="GO:0005737">
    <property type="term" value="C:cytoplasm"/>
    <property type="evidence" value="ECO:0007669"/>
    <property type="project" value="UniProtKB-SubCell"/>
</dbReference>
<dbReference type="PIRSF" id="PIRSF006107">
    <property type="entry name" value="PhpActrans_proteobac"/>
    <property type="match status" value="1"/>
</dbReference>
<dbReference type="Proteomes" id="UP000674270">
    <property type="component" value="Unassembled WGS sequence"/>
</dbReference>
<dbReference type="InterPro" id="IPR042113">
    <property type="entry name" value="P_AcTrfase_dom1"/>
</dbReference>
<reference evidence="15" key="1">
    <citation type="submission" date="2021-03" db="EMBL/GenBank/DDBJ databases">
        <authorList>
            <person name="Stanton E."/>
        </authorList>
    </citation>
    <scope>NUCLEOTIDE SEQUENCE</scope>
    <source>
        <strain evidence="15">2020EL-00113</strain>
    </source>
</reference>
<evidence type="ECO:0000313" key="16">
    <source>
        <dbReference type="EMBL" id="MDT0133318.1"/>
    </source>
</evidence>
<dbReference type="GeneID" id="89489704"/>
<dbReference type="InterPro" id="IPR016475">
    <property type="entry name" value="P-Actrans_bac"/>
</dbReference>
<dbReference type="GO" id="GO:0006085">
    <property type="term" value="P:acetyl-CoA biosynthetic process"/>
    <property type="evidence" value="ECO:0007669"/>
    <property type="project" value="UniProtKB-UniPathway"/>
</dbReference>
<comment type="similarity">
    <text evidence="3 12">In the C-terminal section; belongs to the phosphate acetyltransferase and butyryltransferase family.</text>
</comment>
<dbReference type="InterPro" id="IPR004614">
    <property type="entry name" value="P_AcTrfase"/>
</dbReference>
<evidence type="ECO:0000256" key="6">
    <source>
        <dbReference type="ARBA" id="ARBA00012707"/>
    </source>
</evidence>
<dbReference type="FunFam" id="3.40.50.10750:FF:000001">
    <property type="entry name" value="Phosphate acetyltransferase"/>
    <property type="match status" value="1"/>
</dbReference>
<dbReference type="PANTHER" id="PTHR43356:SF3">
    <property type="entry name" value="PHOSPHATE ACETYLTRANSFERASE"/>
    <property type="match status" value="1"/>
</dbReference>
<evidence type="ECO:0000259" key="14">
    <source>
        <dbReference type="Pfam" id="PF07085"/>
    </source>
</evidence>
<evidence type="ECO:0000256" key="12">
    <source>
        <dbReference type="PIRNR" id="PIRNR006107"/>
    </source>
</evidence>
<dbReference type="Gene3D" id="3.40.50.300">
    <property type="entry name" value="P-loop containing nucleotide triphosphate hydrolases"/>
    <property type="match status" value="1"/>
</dbReference>
<comment type="subcellular location">
    <subcellularLocation>
        <location evidence="1 12">Cytoplasm</location>
    </subcellularLocation>
</comment>
<evidence type="ECO:0000256" key="9">
    <source>
        <dbReference type="ARBA" id="ARBA00022679"/>
    </source>
</evidence>
<dbReference type="Proteomes" id="UP001252207">
    <property type="component" value="Unassembled WGS sequence"/>
</dbReference>
<comment type="domain">
    <text evidence="12">The N-terminal region seems to be important for proper quaternary structure. The C-terminal region contains the substrate-binding site.</text>
</comment>
<evidence type="ECO:0000256" key="2">
    <source>
        <dbReference type="ARBA" id="ARBA00004989"/>
    </source>
</evidence>
<dbReference type="FunFam" id="3.40.1390.20:FF:000001">
    <property type="entry name" value="Phosphate acetyltransferase"/>
    <property type="match status" value="1"/>
</dbReference>
<dbReference type="Pfam" id="PF07085">
    <property type="entry name" value="DRTGG"/>
    <property type="match status" value="1"/>
</dbReference>
<feature type="domain" description="DRTGG" evidence="14">
    <location>
        <begin position="227"/>
        <end position="338"/>
    </location>
</feature>
<comment type="catalytic activity">
    <reaction evidence="12">
        <text>acetyl-CoA + phosphate = acetyl phosphate + CoA</text>
        <dbReference type="Rhea" id="RHEA:19521"/>
        <dbReference type="ChEBI" id="CHEBI:22191"/>
        <dbReference type="ChEBI" id="CHEBI:43474"/>
        <dbReference type="ChEBI" id="CHEBI:57287"/>
        <dbReference type="ChEBI" id="CHEBI:57288"/>
        <dbReference type="EC" id="2.3.1.8"/>
    </reaction>
</comment>
<dbReference type="UniPathway" id="UPA00340">
    <property type="reaction ID" value="UER00459"/>
</dbReference>
<dbReference type="InterPro" id="IPR027417">
    <property type="entry name" value="P-loop_NTPase"/>
</dbReference>
<evidence type="ECO:0000256" key="11">
    <source>
        <dbReference type="ARBA" id="ARBA00031108"/>
    </source>
</evidence>